<reference evidence="2" key="1">
    <citation type="submission" date="2016-10" db="EMBL/GenBank/DDBJ databases">
        <authorList>
            <person name="Varghese N."/>
            <person name="Submissions S."/>
        </authorList>
    </citation>
    <scope>NUCLEOTIDE SEQUENCE [LARGE SCALE GENOMIC DNA]</scope>
    <source>
        <strain evidence="2">DSM 44544</strain>
    </source>
</reference>
<gene>
    <name evidence="1" type="ORF">SAMN04489727_6036</name>
</gene>
<dbReference type="OrthoDB" id="4307675at2"/>
<keyword evidence="1" id="KW-0808">Transferase</keyword>
<dbReference type="GO" id="GO:0008168">
    <property type="term" value="F:methyltransferase activity"/>
    <property type="evidence" value="ECO:0007669"/>
    <property type="project" value="UniProtKB-KW"/>
</dbReference>
<dbReference type="CDD" id="cd02440">
    <property type="entry name" value="AdoMet_MTases"/>
    <property type="match status" value="1"/>
</dbReference>
<name>A0A1H4XB41_9PSEU</name>
<evidence type="ECO:0000313" key="1">
    <source>
        <dbReference type="EMBL" id="SED02098.1"/>
    </source>
</evidence>
<dbReference type="EMBL" id="FNSO01000004">
    <property type="protein sequence ID" value="SED02098.1"/>
    <property type="molecule type" value="Genomic_DNA"/>
</dbReference>
<sequence length="243" mass="25964">MNAMAKDGLPRGAVPSAFDTEARWYDRLVGANPGYHEHLRLSARRLALPPDGTGLRLLDAGCGTGASTAALLSVAPGAEITAFDASGEMLAQARAKDWPANVTFVHTPVEDLDGVSGPFDAILAAYLLRNLTEPTVQLRRLRGLLRPGGRIAVHEYSVRDSRRARWVWNAVCAGVIIPLGKVTTGDATLYRHLRRSVTGFDGIAALAGRLAEAGFTDVRTGTMPGWQHGVVHTVLGTNPLEQP</sequence>
<keyword evidence="2" id="KW-1185">Reference proteome</keyword>
<protein>
    <submittedName>
        <fullName evidence="1">Ubiquinone/menaquinone biosynthesis C-methylase UbiE</fullName>
    </submittedName>
</protein>
<dbReference type="Pfam" id="PF01209">
    <property type="entry name" value="Ubie_methyltran"/>
    <property type="match status" value="1"/>
</dbReference>
<dbReference type="SUPFAM" id="SSF53335">
    <property type="entry name" value="S-adenosyl-L-methionine-dependent methyltransferases"/>
    <property type="match status" value="1"/>
</dbReference>
<organism evidence="1 2">
    <name type="scientific">Amycolatopsis tolypomycina</name>
    <dbReference type="NCBI Taxonomy" id="208445"/>
    <lineage>
        <taxon>Bacteria</taxon>
        <taxon>Bacillati</taxon>
        <taxon>Actinomycetota</taxon>
        <taxon>Actinomycetes</taxon>
        <taxon>Pseudonocardiales</taxon>
        <taxon>Pseudonocardiaceae</taxon>
        <taxon>Amycolatopsis</taxon>
    </lineage>
</organism>
<dbReference type="InterPro" id="IPR029063">
    <property type="entry name" value="SAM-dependent_MTases_sf"/>
</dbReference>
<proteinExistence type="predicted"/>
<dbReference type="STRING" id="208445.SAMN04489727_6036"/>
<dbReference type="Proteomes" id="UP000199622">
    <property type="component" value="Unassembled WGS sequence"/>
</dbReference>
<dbReference type="PANTHER" id="PTHR43591:SF24">
    <property type="entry name" value="2-METHOXY-6-POLYPRENYL-1,4-BENZOQUINOL METHYLASE, MITOCHONDRIAL"/>
    <property type="match status" value="1"/>
</dbReference>
<dbReference type="Gene3D" id="3.40.50.150">
    <property type="entry name" value="Vaccinia Virus protein VP39"/>
    <property type="match status" value="1"/>
</dbReference>
<dbReference type="GO" id="GO:0032259">
    <property type="term" value="P:methylation"/>
    <property type="evidence" value="ECO:0007669"/>
    <property type="project" value="UniProtKB-KW"/>
</dbReference>
<keyword evidence="1" id="KW-0489">Methyltransferase</keyword>
<dbReference type="PANTHER" id="PTHR43591">
    <property type="entry name" value="METHYLTRANSFERASE"/>
    <property type="match status" value="1"/>
</dbReference>
<accession>A0A1H4XB41</accession>
<keyword evidence="1" id="KW-0830">Ubiquinone</keyword>
<evidence type="ECO:0000313" key="2">
    <source>
        <dbReference type="Proteomes" id="UP000199622"/>
    </source>
</evidence>
<dbReference type="AlphaFoldDB" id="A0A1H4XB41"/>